<evidence type="ECO:0000256" key="4">
    <source>
        <dbReference type="ARBA" id="ARBA00023180"/>
    </source>
</evidence>
<keyword evidence="8" id="KW-1185">Reference proteome</keyword>
<feature type="chain" id="PRO_5036274093" evidence="5">
    <location>
        <begin position="26"/>
        <end position="197"/>
    </location>
</feature>
<evidence type="ECO:0000313" key="6">
    <source>
        <dbReference type="EMBL" id="CAG5937915.1"/>
    </source>
</evidence>
<dbReference type="PANTHER" id="PTHR11967:SF2">
    <property type="entry name" value="ALPHA-1-ACID GLYCOPROTEIN 1"/>
    <property type="match status" value="1"/>
</dbReference>
<evidence type="ECO:0000313" key="7">
    <source>
        <dbReference type="EMBL" id="CAG5941965.1"/>
    </source>
</evidence>
<organism evidence="6 8">
    <name type="scientific">Menidia menidia</name>
    <name type="common">Atlantic silverside</name>
    <dbReference type="NCBI Taxonomy" id="238744"/>
    <lineage>
        <taxon>Eukaryota</taxon>
        <taxon>Metazoa</taxon>
        <taxon>Chordata</taxon>
        <taxon>Craniata</taxon>
        <taxon>Vertebrata</taxon>
        <taxon>Euteleostomi</taxon>
        <taxon>Actinopterygii</taxon>
        <taxon>Neopterygii</taxon>
        <taxon>Teleostei</taxon>
        <taxon>Neoteleostei</taxon>
        <taxon>Acanthomorphata</taxon>
        <taxon>Ovalentaria</taxon>
        <taxon>Atherinomorphae</taxon>
        <taxon>Atheriniformes</taxon>
        <taxon>Atherinopsidae</taxon>
        <taxon>Menidiinae</taxon>
        <taxon>Menidia</taxon>
    </lineage>
</organism>
<dbReference type="OrthoDB" id="8928962at2759"/>
<reference evidence="6" key="1">
    <citation type="submission" date="2021-05" db="EMBL/GenBank/DDBJ databases">
        <authorList>
            <person name="Tigano A."/>
        </authorList>
    </citation>
    <scope>NUCLEOTIDE SEQUENCE</scope>
</reference>
<dbReference type="Gene3D" id="2.40.128.20">
    <property type="match status" value="1"/>
</dbReference>
<comment type="caution">
    <text evidence="6">The sequence shown here is derived from an EMBL/GenBank/DDBJ whole genome shotgun (WGS) entry which is preliminary data.</text>
</comment>
<feature type="signal peptide" evidence="5">
    <location>
        <begin position="1"/>
        <end position="25"/>
    </location>
</feature>
<name>A0A8S4BCL5_9TELE</name>
<evidence type="ECO:0000256" key="1">
    <source>
        <dbReference type="ARBA" id="ARBA00004613"/>
    </source>
</evidence>
<dbReference type="InterPro" id="IPR022734">
    <property type="entry name" value="ApoM"/>
</dbReference>
<dbReference type="SUPFAM" id="SSF50814">
    <property type="entry name" value="Lipocalins"/>
    <property type="match status" value="1"/>
</dbReference>
<sequence length="197" mass="22231">MMFSSTNMFAVVFVTVLVLLPVGLSASLTCEDLLRPLDQPDLHHMVGRWDLVAGSFSDPAHLEFFKFRNSSNIYISNATSSSDITYTTVVHMGGKCHYGTYNVTLKGSTIVFDVRHQIKTTLTLICTSCADCVVMRFDNGSKKAERLWLFSKRREVDPKELEEFRSQVECLNMLPPVVMDPNNEICKELGTEKHQEA</sequence>
<protein>
    <submittedName>
        <fullName evidence="6">(Atlantic silverside) hypothetical protein</fullName>
    </submittedName>
</protein>
<evidence type="ECO:0000256" key="3">
    <source>
        <dbReference type="ARBA" id="ARBA00022729"/>
    </source>
</evidence>
<dbReference type="GO" id="GO:0005576">
    <property type="term" value="C:extracellular region"/>
    <property type="evidence" value="ECO:0007669"/>
    <property type="project" value="UniProtKB-SubCell"/>
</dbReference>
<comment type="subcellular location">
    <subcellularLocation>
        <location evidence="1">Secreted</location>
    </subcellularLocation>
</comment>
<dbReference type="PANTHER" id="PTHR11967">
    <property type="entry name" value="ALPHA-1-ACID GLYCOPROTEIN"/>
    <property type="match status" value="1"/>
</dbReference>
<keyword evidence="4" id="KW-0325">Glycoprotein</keyword>
<dbReference type="AlphaFoldDB" id="A0A8S4BCL5"/>
<accession>A0A8S4BCL5</accession>
<dbReference type="Proteomes" id="UP000677803">
    <property type="component" value="Unassembled WGS sequence"/>
</dbReference>
<dbReference type="EMBL" id="CAJRST010016668">
    <property type="protein sequence ID" value="CAG5941965.1"/>
    <property type="molecule type" value="Genomic_DNA"/>
</dbReference>
<keyword evidence="2" id="KW-0964">Secreted</keyword>
<evidence type="ECO:0000256" key="5">
    <source>
        <dbReference type="SAM" id="SignalP"/>
    </source>
</evidence>
<dbReference type="EMBL" id="CAJRST010016668">
    <property type="protein sequence ID" value="CAG5937915.1"/>
    <property type="molecule type" value="Genomic_DNA"/>
</dbReference>
<keyword evidence="3 5" id="KW-0732">Signal</keyword>
<evidence type="ECO:0000256" key="2">
    <source>
        <dbReference type="ARBA" id="ARBA00022525"/>
    </source>
</evidence>
<proteinExistence type="predicted"/>
<gene>
    <name evidence="6" type="ORF">MMEN_LOCUS13689</name>
    <name evidence="7" type="ORF">MMEN_LOCUS13983</name>
</gene>
<evidence type="ECO:0000313" key="8">
    <source>
        <dbReference type="Proteomes" id="UP000677803"/>
    </source>
</evidence>
<dbReference type="Pfam" id="PF11032">
    <property type="entry name" value="ApoM"/>
    <property type="match status" value="1"/>
</dbReference>
<dbReference type="InterPro" id="IPR012674">
    <property type="entry name" value="Calycin"/>
</dbReference>